<proteinExistence type="predicted"/>
<dbReference type="HOGENOM" id="CLU_121319_0_0_4"/>
<keyword evidence="3" id="KW-1185">Reference proteome</keyword>
<evidence type="ECO:0000256" key="1">
    <source>
        <dbReference type="SAM" id="MobiDB-lite"/>
    </source>
</evidence>
<dbReference type="KEGG" id="bgp:BGL_1c33970"/>
<feature type="region of interest" description="Disordered" evidence="1">
    <location>
        <begin position="166"/>
        <end position="187"/>
    </location>
</feature>
<accession>A0A0B6S6N9</accession>
<gene>
    <name evidence="2" type="ORF">BGL_1c33970</name>
</gene>
<dbReference type="AlphaFoldDB" id="A0A0B6S6N9"/>
<sequence>MMLRWLIAILLVANLIALAAIEGLFGPPPAAGAREPAHLAQQVRPEALRVSATAKAAETPVVGGPITSPAIDVQPLGASAPDAASGAGPASEAAAPGASAATAPATAPTSGASAATPASASPAASSAGPAPAAAHAAKLDSAAPVVAAAATLAPVALVEGKKRRAAARARAKAKPHTAAPHHKTTRA</sequence>
<dbReference type="EMBL" id="CP002580">
    <property type="protein sequence ID" value="AJK47871.1"/>
    <property type="molecule type" value="Genomic_DNA"/>
</dbReference>
<reference evidence="2 3" key="2">
    <citation type="journal article" date="2016" name="Appl. Microbiol. Biotechnol.">
        <title>Mutations improving production and secretion of extracellular lipase by Burkholderia glumae PG1.</title>
        <authorList>
            <person name="Knapp A."/>
            <person name="Voget S."/>
            <person name="Gao R."/>
            <person name="Zaburannyi N."/>
            <person name="Krysciak D."/>
            <person name="Breuer M."/>
            <person name="Hauer B."/>
            <person name="Streit W.R."/>
            <person name="Muller R."/>
            <person name="Daniel R."/>
            <person name="Jaeger K.E."/>
        </authorList>
    </citation>
    <scope>NUCLEOTIDE SEQUENCE [LARGE SCALE GENOMIC DNA]</scope>
    <source>
        <strain evidence="2 3">PG1</strain>
    </source>
</reference>
<dbReference type="RefSeq" id="WP_226993576.1">
    <property type="nucleotide sequence ID" value="NZ_CP002580.1"/>
</dbReference>
<protein>
    <submittedName>
        <fullName evidence="2">Uncharacterized protein</fullName>
    </submittedName>
</protein>
<evidence type="ECO:0000313" key="3">
    <source>
        <dbReference type="Proteomes" id="UP000031838"/>
    </source>
</evidence>
<dbReference type="Proteomes" id="UP000031838">
    <property type="component" value="Chromosome 1"/>
</dbReference>
<evidence type="ECO:0000313" key="2">
    <source>
        <dbReference type="EMBL" id="AJK47871.1"/>
    </source>
</evidence>
<organism evidence="2 3">
    <name type="scientific">Burkholderia plantarii</name>
    <dbReference type="NCBI Taxonomy" id="41899"/>
    <lineage>
        <taxon>Bacteria</taxon>
        <taxon>Pseudomonadati</taxon>
        <taxon>Pseudomonadota</taxon>
        <taxon>Betaproteobacteria</taxon>
        <taxon>Burkholderiales</taxon>
        <taxon>Burkholderiaceae</taxon>
        <taxon>Burkholderia</taxon>
    </lineage>
</organism>
<name>A0A0B6S6N9_BURPL</name>
<reference evidence="3" key="1">
    <citation type="submission" date="2011-03" db="EMBL/GenBank/DDBJ databases">
        <authorList>
            <person name="Voget S."/>
            <person name="Streit W.R."/>
            <person name="Jaeger K.E."/>
            <person name="Daniel R."/>
        </authorList>
    </citation>
    <scope>NUCLEOTIDE SEQUENCE [LARGE SCALE GENOMIC DNA]</scope>
    <source>
        <strain evidence="3">PG1</strain>
    </source>
</reference>
<feature type="compositionally biased region" description="Low complexity" evidence="1">
    <location>
        <begin position="75"/>
        <end position="129"/>
    </location>
</feature>
<feature type="region of interest" description="Disordered" evidence="1">
    <location>
        <begin position="73"/>
        <end position="129"/>
    </location>
</feature>